<protein>
    <recommendedName>
        <fullName evidence="3">Reverse transcriptase domain-containing protein</fullName>
    </recommendedName>
</protein>
<evidence type="ECO:0000313" key="1">
    <source>
        <dbReference type="EMBL" id="VDI04314.1"/>
    </source>
</evidence>
<evidence type="ECO:0008006" key="3">
    <source>
        <dbReference type="Google" id="ProtNLM"/>
    </source>
</evidence>
<accession>A0A8B6CEE4</accession>
<organism evidence="1 2">
    <name type="scientific">Mytilus galloprovincialis</name>
    <name type="common">Mediterranean mussel</name>
    <dbReference type="NCBI Taxonomy" id="29158"/>
    <lineage>
        <taxon>Eukaryota</taxon>
        <taxon>Metazoa</taxon>
        <taxon>Spiralia</taxon>
        <taxon>Lophotrochozoa</taxon>
        <taxon>Mollusca</taxon>
        <taxon>Bivalvia</taxon>
        <taxon>Autobranchia</taxon>
        <taxon>Pteriomorphia</taxon>
        <taxon>Mytilida</taxon>
        <taxon>Mytiloidea</taxon>
        <taxon>Mytilidae</taxon>
        <taxon>Mytilinae</taxon>
        <taxon>Mytilus</taxon>
    </lineage>
</organism>
<evidence type="ECO:0000313" key="2">
    <source>
        <dbReference type="Proteomes" id="UP000596742"/>
    </source>
</evidence>
<keyword evidence="2" id="KW-1185">Reference proteome</keyword>
<sequence>MPDNVCIFEELDMDITIDELIKAIHDLKREKSHGPDGLLNEFFIEFKDLVLPYICTIFNAVLSSGYFPSHWSDAILVPVFKSGDANDPSKLPWV</sequence>
<proteinExistence type="predicted"/>
<dbReference type="EMBL" id="UYJE01001692">
    <property type="protein sequence ID" value="VDI04314.1"/>
    <property type="molecule type" value="Genomic_DNA"/>
</dbReference>
<reference evidence="1" key="1">
    <citation type="submission" date="2018-11" db="EMBL/GenBank/DDBJ databases">
        <authorList>
            <person name="Alioto T."/>
            <person name="Alioto T."/>
        </authorList>
    </citation>
    <scope>NUCLEOTIDE SEQUENCE</scope>
</reference>
<dbReference type="Proteomes" id="UP000596742">
    <property type="component" value="Unassembled WGS sequence"/>
</dbReference>
<gene>
    <name evidence="1" type="ORF">MGAL_10B039422</name>
</gene>
<dbReference type="OrthoDB" id="6156827at2759"/>
<comment type="caution">
    <text evidence="1">The sequence shown here is derived from an EMBL/GenBank/DDBJ whole genome shotgun (WGS) entry which is preliminary data.</text>
</comment>
<name>A0A8B6CEE4_MYTGA</name>
<dbReference type="AlphaFoldDB" id="A0A8B6CEE4"/>